<sequence>MPTPRTGPSWLADAVLYQIYPQSFADSDGDGIGDFNGVIERLDHLSWLGVNTIWLNPCFVSPFRDAGYDVSDYFRVAPRYGTGDDLARLVEAARGHGIRVLLDLVAGHTSDEHPWFRASADDPSDHRYIWAAADGSHPPGFVPSPGTRPGAYLPNFFESQPALNFGYARTDPDQPWRQPVDADGPRANRAALRDIMDHWLGLGLSGFRVDMASSLVKDDPGMRETTRLWTELRAWLDRAHPDAALLAEWGDPAVSVPAGFHADFFLQFGGPTDGLPMRSLWNNHEGTVLDHWDPADCFFDAGGNGSPRPFVEAWRHATAAIGGAGHISLPTSNHDFARLACGARTPEQLPAAFALQLTWPTLPAIYYGDEIGMRYIPGLPDTEGSVLGPRYNRAGSRTPMQWDGGPNAGFSTAPADRLYLPVDPDPSRPTVAGQRADPGSLLHLVRRLIALRASSPELRGEGATEILHDGFPFTYVRGGRFLVVVNPRREPASTPAPPGLAAARAVEGSGVTLTADSITSDGFAYGIYELPRPA</sequence>
<evidence type="ECO:0000313" key="4">
    <source>
        <dbReference type="Proteomes" id="UP001596074"/>
    </source>
</evidence>
<dbReference type="InterPro" id="IPR006047">
    <property type="entry name" value="GH13_cat_dom"/>
</dbReference>
<dbReference type="InterPro" id="IPR045857">
    <property type="entry name" value="O16G_dom_2"/>
</dbReference>
<dbReference type="InterPro" id="IPR017853">
    <property type="entry name" value="GH"/>
</dbReference>
<keyword evidence="4" id="KW-1185">Reference proteome</keyword>
<dbReference type="Pfam" id="PF00128">
    <property type="entry name" value="Alpha-amylase"/>
    <property type="match status" value="2"/>
</dbReference>
<reference evidence="4" key="1">
    <citation type="journal article" date="2019" name="Int. J. Syst. Evol. Microbiol.">
        <title>The Global Catalogue of Microorganisms (GCM) 10K type strain sequencing project: providing services to taxonomists for standard genome sequencing and annotation.</title>
        <authorList>
            <consortium name="The Broad Institute Genomics Platform"/>
            <consortium name="The Broad Institute Genome Sequencing Center for Infectious Disease"/>
            <person name="Wu L."/>
            <person name="Ma J."/>
        </authorList>
    </citation>
    <scope>NUCLEOTIDE SEQUENCE [LARGE SCALE GENOMIC DNA]</scope>
    <source>
        <strain evidence="4">KCTC 42087</strain>
    </source>
</reference>
<evidence type="ECO:0000259" key="2">
    <source>
        <dbReference type="SMART" id="SM00642"/>
    </source>
</evidence>
<dbReference type="PANTHER" id="PTHR10357">
    <property type="entry name" value="ALPHA-AMYLASE FAMILY MEMBER"/>
    <property type="match status" value="1"/>
</dbReference>
<evidence type="ECO:0000313" key="3">
    <source>
        <dbReference type="EMBL" id="MFC5750333.1"/>
    </source>
</evidence>
<dbReference type="SUPFAM" id="SSF51445">
    <property type="entry name" value="(Trans)glycosidases"/>
    <property type="match status" value="1"/>
</dbReference>
<gene>
    <name evidence="3" type="ORF">ACFPZN_32310</name>
</gene>
<dbReference type="Proteomes" id="UP001596074">
    <property type="component" value="Unassembled WGS sequence"/>
</dbReference>
<protein>
    <submittedName>
        <fullName evidence="3">Alpha-amylase family glycosyl hydrolase</fullName>
    </submittedName>
</protein>
<comment type="caution">
    <text evidence="3">The sequence shown here is derived from an EMBL/GenBank/DDBJ whole genome shotgun (WGS) entry which is preliminary data.</text>
</comment>
<dbReference type="PANTHER" id="PTHR10357:SF179">
    <property type="entry name" value="NEUTRAL AND BASIC AMINO ACID TRANSPORT PROTEIN RBAT"/>
    <property type="match status" value="1"/>
</dbReference>
<dbReference type="RefSeq" id="WP_378286072.1">
    <property type="nucleotide sequence ID" value="NZ_JBHSON010000052.1"/>
</dbReference>
<comment type="similarity">
    <text evidence="1">Belongs to the glycosyl hydrolase 13 family.</text>
</comment>
<proteinExistence type="inferred from homology"/>
<evidence type="ECO:0000256" key="1">
    <source>
        <dbReference type="ARBA" id="ARBA00008061"/>
    </source>
</evidence>
<name>A0ABW1A710_9ACTN</name>
<dbReference type="SMART" id="SM00642">
    <property type="entry name" value="Aamy"/>
    <property type="match status" value="1"/>
</dbReference>
<dbReference type="Gene3D" id="3.90.400.10">
    <property type="entry name" value="Oligo-1,6-glucosidase, Domain 2"/>
    <property type="match status" value="1"/>
</dbReference>
<feature type="domain" description="Glycosyl hydrolase family 13 catalytic" evidence="2">
    <location>
        <begin position="18"/>
        <end position="397"/>
    </location>
</feature>
<dbReference type="GO" id="GO:0016787">
    <property type="term" value="F:hydrolase activity"/>
    <property type="evidence" value="ECO:0007669"/>
    <property type="project" value="UniProtKB-KW"/>
</dbReference>
<accession>A0ABW1A710</accession>
<organism evidence="3 4">
    <name type="scientific">Actinomadura rugatobispora</name>
    <dbReference type="NCBI Taxonomy" id="1994"/>
    <lineage>
        <taxon>Bacteria</taxon>
        <taxon>Bacillati</taxon>
        <taxon>Actinomycetota</taxon>
        <taxon>Actinomycetes</taxon>
        <taxon>Streptosporangiales</taxon>
        <taxon>Thermomonosporaceae</taxon>
        <taxon>Actinomadura</taxon>
    </lineage>
</organism>
<keyword evidence="3" id="KW-0378">Hydrolase</keyword>
<dbReference type="EMBL" id="JBHSON010000052">
    <property type="protein sequence ID" value="MFC5750333.1"/>
    <property type="molecule type" value="Genomic_DNA"/>
</dbReference>
<dbReference type="Gene3D" id="3.20.20.80">
    <property type="entry name" value="Glycosidases"/>
    <property type="match status" value="1"/>
</dbReference>